<accession>A0AAN8NVJ9</accession>
<evidence type="ECO:0000313" key="3">
    <source>
        <dbReference type="Proteomes" id="UP001307849"/>
    </source>
</evidence>
<dbReference type="Proteomes" id="UP001307849">
    <property type="component" value="Unassembled WGS sequence"/>
</dbReference>
<name>A0AAN8NVJ9_9PEZI</name>
<evidence type="ECO:0000256" key="1">
    <source>
        <dbReference type="SAM" id="MobiDB-lite"/>
    </source>
</evidence>
<organism evidence="2 3">
    <name type="scientific">Arthrobotrys conoides</name>
    <dbReference type="NCBI Taxonomy" id="74498"/>
    <lineage>
        <taxon>Eukaryota</taxon>
        <taxon>Fungi</taxon>
        <taxon>Dikarya</taxon>
        <taxon>Ascomycota</taxon>
        <taxon>Pezizomycotina</taxon>
        <taxon>Orbiliomycetes</taxon>
        <taxon>Orbiliales</taxon>
        <taxon>Orbiliaceae</taxon>
        <taxon>Arthrobotrys</taxon>
    </lineage>
</organism>
<evidence type="ECO:0000313" key="2">
    <source>
        <dbReference type="EMBL" id="KAK6513819.1"/>
    </source>
</evidence>
<comment type="caution">
    <text evidence="2">The sequence shown here is derived from an EMBL/GenBank/DDBJ whole genome shotgun (WGS) entry which is preliminary data.</text>
</comment>
<gene>
    <name evidence="2" type="ORF">TWF506_008253</name>
</gene>
<dbReference type="EMBL" id="JAVHJM010000005">
    <property type="protein sequence ID" value="KAK6513819.1"/>
    <property type="molecule type" value="Genomic_DNA"/>
</dbReference>
<feature type="region of interest" description="Disordered" evidence="1">
    <location>
        <begin position="169"/>
        <end position="219"/>
    </location>
</feature>
<reference evidence="2 3" key="1">
    <citation type="submission" date="2019-10" db="EMBL/GenBank/DDBJ databases">
        <authorList>
            <person name="Palmer J.M."/>
        </authorList>
    </citation>
    <scope>NUCLEOTIDE SEQUENCE [LARGE SCALE GENOMIC DNA]</scope>
    <source>
        <strain evidence="2 3">TWF506</strain>
    </source>
</reference>
<protein>
    <submittedName>
        <fullName evidence="2">Uncharacterized protein</fullName>
    </submittedName>
</protein>
<sequence length="219" mass="24726">MVLHIVWGWHNDSIISATELNTNTVKIPATAPLDRKSGGKMRYTCHSEYKEVLNYAEVCTLYNSSLCINHPVWDEVLLHEKPNYIWLHPSDEFNGWRSRESGADKWSRNYDYTFKFFIDETCDMPMSDSTGGPIQFTIDTAWKNEKNVLKVVKYLLDARMPVTGWWRGSRKMKSGSPEVDFGHDDSGLDEVDPVGQGTVDSVGPDPAGCVDPAHCTPPP</sequence>
<keyword evidence="3" id="KW-1185">Reference proteome</keyword>
<dbReference type="AlphaFoldDB" id="A0AAN8NVJ9"/>
<proteinExistence type="predicted"/>